<feature type="region of interest" description="Disordered" evidence="1">
    <location>
        <begin position="214"/>
        <end position="234"/>
    </location>
</feature>
<protein>
    <recommendedName>
        <fullName evidence="4">C2 domain-containing protein</fullName>
    </recommendedName>
</protein>
<evidence type="ECO:0000256" key="1">
    <source>
        <dbReference type="SAM" id="MobiDB-lite"/>
    </source>
</evidence>
<sequence length="617" mass="69062">MNETQCHTLIRRNGAHHLNSRNFVLRVKSKVRPAPPCLPECFEGGILKRDQFENDEESSMFFDEEDEYSDAERILAEGVQLNVAVELHDPSFLVYLQEGHQSIHFFPPPSYEYEGDDRDHTAVTVKPKEHEGFVPFKIKNECSNLALVVWQKTLVKDGKGNVTIGFEGGELVLPFHTIDYVPFRFSAFPTVFVQVQKVAGLGVGALRKEHPLQAHRSARLNSKSSEQSETPPTALSRAATVGQAQVVASFEVQLKKLQLLPTIDVSEGVVKKRLWAEVRLDETTKTLLVTDMLPGYSGEHKRRRRATLLRSWKRYNTSIVFISHVLAAHTTELTVRSDEKSVHDVLPKKKRVRFAPDVTEVKGKLNNDEVGAAGETQQDGKIVDAPPLVEDEKEVEALVLCVRLMDAIYLEDVFLQAGRSDLTSCQPFITFTLKTAGEEARTKLSPQSTTMFPRWLPTPNSRTVLSALILSDKDEENEASSGHEFGAGTEILVEIREADKILFGSSVIATARVPLQEYCTAAMISARSKSNYEPQVMEFLAPVHVARKDGGWSHPGDNEARIRFQMCCQRTFTTRSTSAEYSGESGDTLETVKKLEDMLSAYQLKKELDVLITQNST</sequence>
<name>A0A2P4YB00_9STRA</name>
<dbReference type="AlphaFoldDB" id="A0A2P4YB00"/>
<organism evidence="2 3">
    <name type="scientific">Phytophthora palmivora</name>
    <dbReference type="NCBI Taxonomy" id="4796"/>
    <lineage>
        <taxon>Eukaryota</taxon>
        <taxon>Sar</taxon>
        <taxon>Stramenopiles</taxon>
        <taxon>Oomycota</taxon>
        <taxon>Peronosporomycetes</taxon>
        <taxon>Peronosporales</taxon>
        <taxon>Peronosporaceae</taxon>
        <taxon>Phytophthora</taxon>
    </lineage>
</organism>
<evidence type="ECO:0008006" key="4">
    <source>
        <dbReference type="Google" id="ProtNLM"/>
    </source>
</evidence>
<dbReference type="EMBL" id="NCKW01004180">
    <property type="protein sequence ID" value="POM74983.1"/>
    <property type="molecule type" value="Genomic_DNA"/>
</dbReference>
<accession>A0A2P4YB00</accession>
<comment type="caution">
    <text evidence="2">The sequence shown here is derived from an EMBL/GenBank/DDBJ whole genome shotgun (WGS) entry which is preliminary data.</text>
</comment>
<gene>
    <name evidence="2" type="ORF">PHPALM_7971</name>
</gene>
<feature type="compositionally biased region" description="Polar residues" evidence="1">
    <location>
        <begin position="219"/>
        <end position="233"/>
    </location>
</feature>
<dbReference type="OrthoDB" id="428159at2759"/>
<evidence type="ECO:0000313" key="3">
    <source>
        <dbReference type="Proteomes" id="UP000237271"/>
    </source>
</evidence>
<proteinExistence type="predicted"/>
<evidence type="ECO:0000313" key="2">
    <source>
        <dbReference type="EMBL" id="POM74983.1"/>
    </source>
</evidence>
<keyword evidence="3" id="KW-1185">Reference proteome</keyword>
<reference evidence="2 3" key="1">
    <citation type="journal article" date="2017" name="Genome Biol. Evol.">
        <title>Phytophthora megakarya and P. palmivora, closely related causal agents of cacao black pod rot, underwent increases in genome sizes and gene numbers by different mechanisms.</title>
        <authorList>
            <person name="Ali S.S."/>
            <person name="Shao J."/>
            <person name="Lary D.J."/>
            <person name="Kronmiller B."/>
            <person name="Shen D."/>
            <person name="Strem M.D."/>
            <person name="Amoako-Attah I."/>
            <person name="Akrofi A.Y."/>
            <person name="Begoude B.A."/>
            <person name="Ten Hoopen G.M."/>
            <person name="Coulibaly K."/>
            <person name="Kebe B.I."/>
            <person name="Melnick R.L."/>
            <person name="Guiltinan M.J."/>
            <person name="Tyler B.M."/>
            <person name="Meinhardt L.W."/>
            <person name="Bailey B.A."/>
        </authorList>
    </citation>
    <scope>NUCLEOTIDE SEQUENCE [LARGE SCALE GENOMIC DNA]</scope>
    <source>
        <strain evidence="3">sbr112.9</strain>
    </source>
</reference>
<dbReference type="Proteomes" id="UP000237271">
    <property type="component" value="Unassembled WGS sequence"/>
</dbReference>